<reference evidence="3" key="1">
    <citation type="submission" date="2015-10" db="EMBL/GenBank/DDBJ databases">
        <title>Extensive mobilome-driven genome diversification in gut-associated Bacteroides vulgatus mpk.</title>
        <authorList>
            <person name="Beier S."/>
            <person name="Lange A."/>
            <person name="Huson D.H."/>
            <person name="Frick J.-S."/>
            <person name="Autenrieth I.B."/>
        </authorList>
    </citation>
    <scope>NUCLEOTIDE SEQUENCE [LARGE SCALE GENOMIC DNA]</scope>
    <source>
        <strain evidence="3">mpk</strain>
    </source>
</reference>
<feature type="transmembrane region" description="Helical" evidence="1">
    <location>
        <begin position="25"/>
        <end position="42"/>
    </location>
</feature>
<gene>
    <name evidence="2" type="ORF">BvMPK_4040</name>
</gene>
<dbReference type="EMBL" id="CP013020">
    <property type="protein sequence ID" value="ALK86592.1"/>
    <property type="molecule type" value="Genomic_DNA"/>
</dbReference>
<evidence type="ECO:0000313" key="3">
    <source>
        <dbReference type="Proteomes" id="UP000061587"/>
    </source>
</evidence>
<dbReference type="GO" id="GO:0008887">
    <property type="term" value="F:glycerate kinase activity"/>
    <property type="evidence" value="ECO:0007669"/>
    <property type="project" value="UniProtKB-EC"/>
</dbReference>
<name>A0A0P0M5X5_PHOVU</name>
<dbReference type="AlphaFoldDB" id="A0A0P0M5X5"/>
<dbReference type="EC" id="2.7.1.31" evidence="2"/>
<proteinExistence type="predicted"/>
<dbReference type="RefSeq" id="WP_057099472.1">
    <property type="nucleotide sequence ID" value="NZ_JBCHFZ010000041.1"/>
</dbReference>
<evidence type="ECO:0000256" key="1">
    <source>
        <dbReference type="SAM" id="Phobius"/>
    </source>
</evidence>
<accession>A0A0P0M5X5</accession>
<dbReference type="PATRIC" id="fig|821.40.peg.4848"/>
<keyword evidence="1" id="KW-0812">Transmembrane</keyword>
<sequence length="73" mass="8470">MKSELIALFGDQLRWFMQLSCKQRLCVLYFCLSFGILLSLVFEHPLMELALVLNFGASVRLVKKHIPLNDLEE</sequence>
<keyword evidence="1" id="KW-0472">Membrane</keyword>
<keyword evidence="1" id="KW-1133">Transmembrane helix</keyword>
<protein>
    <submittedName>
        <fullName evidence="2">Glycerate kinase</fullName>
        <ecNumber evidence="2">2.7.1.31</ecNumber>
    </submittedName>
</protein>
<reference evidence="2 3" key="2">
    <citation type="journal article" date="2016" name="Genome Biol. Evol.">
        <title>Extensive mobilome-driven genome diversification in mouse gut-associated Bacteroides vulgatus mpk.</title>
        <authorList>
            <person name="Lange A."/>
            <person name="Beier S."/>
            <person name="Steimle A."/>
            <person name="Autenrieth I.B."/>
            <person name="Huson D.H."/>
            <person name="Frick J.S."/>
        </authorList>
    </citation>
    <scope>NUCLEOTIDE SEQUENCE [LARGE SCALE GENOMIC DNA]</scope>
    <source>
        <strain evidence="3">mpk</strain>
    </source>
</reference>
<dbReference type="Proteomes" id="UP000061587">
    <property type="component" value="Chromosome"/>
</dbReference>
<organism evidence="2 3">
    <name type="scientific">Phocaeicola vulgatus</name>
    <name type="common">Bacteroides vulgatus</name>
    <dbReference type="NCBI Taxonomy" id="821"/>
    <lineage>
        <taxon>Bacteria</taxon>
        <taxon>Pseudomonadati</taxon>
        <taxon>Bacteroidota</taxon>
        <taxon>Bacteroidia</taxon>
        <taxon>Bacteroidales</taxon>
        <taxon>Bacteroidaceae</taxon>
        <taxon>Phocaeicola</taxon>
    </lineage>
</organism>
<evidence type="ECO:0000313" key="2">
    <source>
        <dbReference type="EMBL" id="ALK86592.1"/>
    </source>
</evidence>
<keyword evidence="2" id="KW-0808">Transferase</keyword>
<keyword evidence="2" id="KW-0418">Kinase</keyword>